<dbReference type="InterPro" id="IPR036291">
    <property type="entry name" value="NAD(P)-bd_dom_sf"/>
</dbReference>
<dbReference type="InterPro" id="IPR002347">
    <property type="entry name" value="SDR_fam"/>
</dbReference>
<proteinExistence type="inferred from homology"/>
<dbReference type="PANTHER" id="PTHR42901">
    <property type="entry name" value="ALCOHOL DEHYDROGENASE"/>
    <property type="match status" value="1"/>
</dbReference>
<evidence type="ECO:0000313" key="5">
    <source>
        <dbReference type="Proteomes" id="UP000731465"/>
    </source>
</evidence>
<gene>
    <name evidence="4" type="ORF">J5V48_08645</name>
</gene>
<dbReference type="SUPFAM" id="SSF51735">
    <property type="entry name" value="NAD(P)-binding Rossmann-fold domains"/>
    <property type="match status" value="1"/>
</dbReference>
<dbReference type="PROSITE" id="PS00061">
    <property type="entry name" value="ADH_SHORT"/>
    <property type="match status" value="1"/>
</dbReference>
<comment type="similarity">
    <text evidence="1 3">Belongs to the short-chain dehydrogenases/reductases (SDR) family.</text>
</comment>
<dbReference type="Proteomes" id="UP000731465">
    <property type="component" value="Unassembled WGS sequence"/>
</dbReference>
<dbReference type="InterPro" id="IPR020904">
    <property type="entry name" value="Sc_DH/Rdtase_CS"/>
</dbReference>
<protein>
    <submittedName>
        <fullName evidence="4">SDR family NAD(P)-dependent oxidoreductase</fullName>
    </submittedName>
</protein>
<reference evidence="4 5" key="1">
    <citation type="submission" date="2021-03" db="EMBL/GenBank/DDBJ databases">
        <title>Succinivibrio sp. nov. isolated from feces of cow.</title>
        <authorList>
            <person name="Choi J.-Y."/>
        </authorList>
    </citation>
    <scope>NUCLEOTIDE SEQUENCE [LARGE SCALE GENOMIC DNA]</scope>
    <source>
        <strain evidence="4 5">AGMB01872</strain>
    </source>
</reference>
<dbReference type="Gene3D" id="3.40.50.720">
    <property type="entry name" value="NAD(P)-binding Rossmann-like Domain"/>
    <property type="match status" value="1"/>
</dbReference>
<evidence type="ECO:0000256" key="3">
    <source>
        <dbReference type="RuleBase" id="RU000363"/>
    </source>
</evidence>
<comment type="caution">
    <text evidence="4">The sequence shown here is derived from an EMBL/GenBank/DDBJ whole genome shotgun (WGS) entry which is preliminary data.</text>
</comment>
<dbReference type="RefSeq" id="WP_219938185.1">
    <property type="nucleotide sequence ID" value="NZ_JAGFNY010000038.1"/>
</dbReference>
<dbReference type="PRINTS" id="PR00081">
    <property type="entry name" value="GDHRDH"/>
</dbReference>
<evidence type="ECO:0000256" key="2">
    <source>
        <dbReference type="ARBA" id="ARBA00023002"/>
    </source>
</evidence>
<keyword evidence="5" id="KW-1185">Reference proteome</keyword>
<organism evidence="4 5">
    <name type="scientific">Succinivibrio faecicola</name>
    <dbReference type="NCBI Taxonomy" id="2820300"/>
    <lineage>
        <taxon>Bacteria</taxon>
        <taxon>Pseudomonadati</taxon>
        <taxon>Pseudomonadota</taxon>
        <taxon>Gammaproteobacteria</taxon>
        <taxon>Aeromonadales</taxon>
        <taxon>Succinivibrionaceae</taxon>
        <taxon>Succinivibrio</taxon>
    </lineage>
</organism>
<sequence>MNYKTVLVTGASAGFGLATARLLANNGYKVIALARREDKLKELSSLSDNIYPVAMDVTDAKAVETLVSSLPDGFKDIDVIVNNAGLALGVEKAQECSLENWKTMVDTNVLGVLNVTHTILPSLVKKNKGFIINLGSTAGSWPYVGGNVYGATKAFVEQFSRNLRTDVQGSAIKVTVIKPGLCSDTEFSYVRLNGDEKKVNDLYSGTKSILPEDIANTILWLLNNPAHVNVNEIEMMPVCQAYGGLKVVKDLDFTEKK</sequence>
<keyword evidence="2" id="KW-0560">Oxidoreductase</keyword>
<dbReference type="Pfam" id="PF00106">
    <property type="entry name" value="adh_short"/>
    <property type="match status" value="1"/>
</dbReference>
<name>A0ABS7DK74_9GAMM</name>
<dbReference type="EMBL" id="JAGFNY010000038">
    <property type="protein sequence ID" value="MBW7570961.1"/>
    <property type="molecule type" value="Genomic_DNA"/>
</dbReference>
<evidence type="ECO:0000313" key="4">
    <source>
        <dbReference type="EMBL" id="MBW7570961.1"/>
    </source>
</evidence>
<dbReference type="PANTHER" id="PTHR42901:SF1">
    <property type="entry name" value="ALCOHOL DEHYDROGENASE"/>
    <property type="match status" value="1"/>
</dbReference>
<accession>A0ABS7DK74</accession>
<dbReference type="PRINTS" id="PR00080">
    <property type="entry name" value="SDRFAMILY"/>
</dbReference>
<evidence type="ECO:0000256" key="1">
    <source>
        <dbReference type="ARBA" id="ARBA00006484"/>
    </source>
</evidence>